<dbReference type="AlphaFoldDB" id="A0AAW1X1Q7"/>
<name>A0AAW1X1Q7_RUBAR</name>
<comment type="caution">
    <text evidence="5">The sequence shown here is derived from an EMBL/GenBank/DDBJ whole genome shotgun (WGS) entry which is preliminary data.</text>
</comment>
<gene>
    <name evidence="5" type="ORF">M0R45_027275</name>
</gene>
<evidence type="ECO:0000256" key="3">
    <source>
        <dbReference type="ARBA" id="ARBA00022821"/>
    </source>
</evidence>
<accession>A0AAW1X1Q7</accession>
<organism evidence="5 6">
    <name type="scientific">Rubus argutus</name>
    <name type="common">Southern blackberry</name>
    <dbReference type="NCBI Taxonomy" id="59490"/>
    <lineage>
        <taxon>Eukaryota</taxon>
        <taxon>Viridiplantae</taxon>
        <taxon>Streptophyta</taxon>
        <taxon>Embryophyta</taxon>
        <taxon>Tracheophyta</taxon>
        <taxon>Spermatophyta</taxon>
        <taxon>Magnoliopsida</taxon>
        <taxon>eudicotyledons</taxon>
        <taxon>Gunneridae</taxon>
        <taxon>Pentapetalae</taxon>
        <taxon>rosids</taxon>
        <taxon>fabids</taxon>
        <taxon>Rosales</taxon>
        <taxon>Rosaceae</taxon>
        <taxon>Rosoideae</taxon>
        <taxon>Rosoideae incertae sedis</taxon>
        <taxon>Rubus</taxon>
    </lineage>
</organism>
<reference evidence="5 6" key="1">
    <citation type="journal article" date="2023" name="G3 (Bethesda)">
        <title>A chromosome-length genome assembly and annotation of blackberry (Rubus argutus, cv. 'Hillquist').</title>
        <authorList>
            <person name="Bruna T."/>
            <person name="Aryal R."/>
            <person name="Dudchenko O."/>
            <person name="Sargent D.J."/>
            <person name="Mead D."/>
            <person name="Buti M."/>
            <person name="Cavallini A."/>
            <person name="Hytonen T."/>
            <person name="Andres J."/>
            <person name="Pham M."/>
            <person name="Weisz D."/>
            <person name="Mascagni F."/>
            <person name="Usai G."/>
            <person name="Natali L."/>
            <person name="Bassil N."/>
            <person name="Fernandez G.E."/>
            <person name="Lomsadze A."/>
            <person name="Armour M."/>
            <person name="Olukolu B."/>
            <person name="Poorten T."/>
            <person name="Britton C."/>
            <person name="Davik J."/>
            <person name="Ashrafi H."/>
            <person name="Aiden E.L."/>
            <person name="Borodovsky M."/>
            <person name="Worthington M."/>
        </authorList>
    </citation>
    <scope>NUCLEOTIDE SEQUENCE [LARGE SCALE GENOMIC DNA]</scope>
    <source>
        <strain evidence="5">PI 553951</strain>
    </source>
</reference>
<keyword evidence="6" id="KW-1185">Reference proteome</keyword>
<feature type="domain" description="Disease resistance N-terminal" evidence="4">
    <location>
        <begin position="50"/>
        <end position="120"/>
    </location>
</feature>
<evidence type="ECO:0000313" key="6">
    <source>
        <dbReference type="Proteomes" id="UP001457282"/>
    </source>
</evidence>
<dbReference type="Gene3D" id="1.20.5.4130">
    <property type="match status" value="1"/>
</dbReference>
<dbReference type="Pfam" id="PF18052">
    <property type="entry name" value="Rx_N"/>
    <property type="match status" value="1"/>
</dbReference>
<dbReference type="Proteomes" id="UP001457282">
    <property type="component" value="Unassembled WGS sequence"/>
</dbReference>
<evidence type="ECO:0000256" key="1">
    <source>
        <dbReference type="ARBA" id="ARBA00022737"/>
    </source>
</evidence>
<dbReference type="EMBL" id="JBEDUW010000005">
    <property type="protein sequence ID" value="KAK9930231.1"/>
    <property type="molecule type" value="Genomic_DNA"/>
</dbReference>
<sequence length="243" mass="26979">MLLLPAKERSLPLPFVNYDGDDYSVSSSFDRHHISSSSGSCGQNCQFHSTKITQFSELQVELLKLGATMSKAKALVDDIENKKAFPEACRILLEDVKSLVLDADDLLDEIDMELEFNRNQVRHMVLSSRKFNISSEVGKIHQELGGLVEKLEYYCMINSGQTQLAVPIIPSTCLVDESSIIGRDPDKEKIIKMVLSDQAEGGVNVSVIPIVESENVANSVEGEAAMLHEKQYLEKLFVVNGMK</sequence>
<dbReference type="GO" id="GO:0000166">
    <property type="term" value="F:nucleotide binding"/>
    <property type="evidence" value="ECO:0007669"/>
    <property type="project" value="UniProtKB-KW"/>
</dbReference>
<evidence type="ECO:0000259" key="4">
    <source>
        <dbReference type="Pfam" id="PF18052"/>
    </source>
</evidence>
<keyword evidence="3" id="KW-0611">Plant defense</keyword>
<protein>
    <recommendedName>
        <fullName evidence="4">Disease resistance N-terminal domain-containing protein</fullName>
    </recommendedName>
</protein>
<dbReference type="InterPro" id="IPR041118">
    <property type="entry name" value="Rx_N"/>
</dbReference>
<keyword evidence="2" id="KW-0547">Nucleotide-binding</keyword>
<keyword evidence="1" id="KW-0677">Repeat</keyword>
<evidence type="ECO:0000313" key="5">
    <source>
        <dbReference type="EMBL" id="KAK9930231.1"/>
    </source>
</evidence>
<dbReference type="GO" id="GO:0006952">
    <property type="term" value="P:defense response"/>
    <property type="evidence" value="ECO:0007669"/>
    <property type="project" value="UniProtKB-KW"/>
</dbReference>
<evidence type="ECO:0000256" key="2">
    <source>
        <dbReference type="ARBA" id="ARBA00022741"/>
    </source>
</evidence>
<proteinExistence type="predicted"/>